<reference evidence="2 3" key="1">
    <citation type="submission" date="2017-10" db="EMBL/GenBank/DDBJ databases">
        <title>Comparative genomics in systemic dimorphic fungi from Ajellomycetaceae.</title>
        <authorList>
            <person name="Munoz J.F."/>
            <person name="Mcewen J.G."/>
            <person name="Clay O.K."/>
            <person name="Cuomo C.A."/>
        </authorList>
    </citation>
    <scope>NUCLEOTIDE SEQUENCE [LARGE SCALE GENOMIC DNA]</scope>
    <source>
        <strain evidence="2 3">UAMH7299</strain>
    </source>
</reference>
<evidence type="ECO:0000256" key="1">
    <source>
        <dbReference type="SAM" id="SignalP"/>
    </source>
</evidence>
<comment type="caution">
    <text evidence="2">The sequence shown here is derived from an EMBL/GenBank/DDBJ whole genome shotgun (WGS) entry which is preliminary data.</text>
</comment>
<keyword evidence="3" id="KW-1185">Reference proteome</keyword>
<evidence type="ECO:0008006" key="4">
    <source>
        <dbReference type="Google" id="ProtNLM"/>
    </source>
</evidence>
<evidence type="ECO:0000313" key="2">
    <source>
        <dbReference type="EMBL" id="PGH22964.1"/>
    </source>
</evidence>
<sequence length="162" mass="18376">MKSFAILVAFIGLITQVTAHPVKARLVDPNQHFCYDNPKISWSVLYEMSDIYPKIDRFCNSIHGKTLGPLGRTEQIFEFPRLDGGEGTFPASFEYTRTQPVDGTIDKDDCINRFRGMVDSCSKGDLSKFRGASTRLPDQKWAAWIVCAGISCPWRPWRDQPI</sequence>
<protein>
    <recommendedName>
        <fullName evidence="4">Ecp2 effector protein domain-containing protein</fullName>
    </recommendedName>
</protein>
<accession>A0A2B7YFW1</accession>
<feature type="signal peptide" evidence="1">
    <location>
        <begin position="1"/>
        <end position="19"/>
    </location>
</feature>
<gene>
    <name evidence="2" type="ORF">AJ80_03013</name>
</gene>
<organism evidence="2 3">
    <name type="scientific">Polytolypa hystricis (strain UAMH7299)</name>
    <dbReference type="NCBI Taxonomy" id="1447883"/>
    <lineage>
        <taxon>Eukaryota</taxon>
        <taxon>Fungi</taxon>
        <taxon>Dikarya</taxon>
        <taxon>Ascomycota</taxon>
        <taxon>Pezizomycotina</taxon>
        <taxon>Eurotiomycetes</taxon>
        <taxon>Eurotiomycetidae</taxon>
        <taxon>Onygenales</taxon>
        <taxon>Onygenales incertae sedis</taxon>
        <taxon>Polytolypa</taxon>
    </lineage>
</organism>
<evidence type="ECO:0000313" key="3">
    <source>
        <dbReference type="Proteomes" id="UP000224634"/>
    </source>
</evidence>
<dbReference type="AlphaFoldDB" id="A0A2B7YFW1"/>
<name>A0A2B7YFW1_POLH7</name>
<proteinExistence type="predicted"/>
<feature type="chain" id="PRO_5012292968" description="Ecp2 effector protein domain-containing protein" evidence="1">
    <location>
        <begin position="20"/>
        <end position="162"/>
    </location>
</feature>
<keyword evidence="1" id="KW-0732">Signal</keyword>
<dbReference type="Proteomes" id="UP000224634">
    <property type="component" value="Unassembled WGS sequence"/>
</dbReference>
<dbReference type="EMBL" id="PDNA01000031">
    <property type="protein sequence ID" value="PGH22964.1"/>
    <property type="molecule type" value="Genomic_DNA"/>
</dbReference>